<comment type="similarity">
    <text evidence="1">Belongs to the F420H(2)-dependent quinone reductase family.</text>
</comment>
<dbReference type="NCBIfam" id="TIGR00026">
    <property type="entry name" value="hi_GC_TIGR00026"/>
    <property type="match status" value="1"/>
</dbReference>
<evidence type="ECO:0000313" key="3">
    <source>
        <dbReference type="EMBL" id="AYF76153.1"/>
    </source>
</evidence>
<dbReference type="AlphaFoldDB" id="A0A386ZFZ8"/>
<dbReference type="InterPro" id="IPR012349">
    <property type="entry name" value="Split_barrel_FMN-bd"/>
</dbReference>
<dbReference type="Proteomes" id="UP000267164">
    <property type="component" value="Chromosome"/>
</dbReference>
<sequence>MSATASTRLTLAGRFNHYFSTYLAPLTRFYGRLHRRLYHRFGGTRFTTLFGDPVFELTVPGRTSGEPRPVMLMQVWSGDDLLVCGSNGGNPGTPNWWKNLVAADHITARVGRDTFPVTARVVTDEAEYESHWRTLTAAYPHCDTYRALSPRRFPIAVLTRIS</sequence>
<keyword evidence="4" id="KW-1185">Reference proteome</keyword>
<organism evidence="3 4">
    <name type="scientific">Nocardia yunnanensis</name>
    <dbReference type="NCBI Taxonomy" id="2382165"/>
    <lineage>
        <taxon>Bacteria</taxon>
        <taxon>Bacillati</taxon>
        <taxon>Actinomycetota</taxon>
        <taxon>Actinomycetes</taxon>
        <taxon>Mycobacteriales</taxon>
        <taxon>Nocardiaceae</taxon>
        <taxon>Nocardia</taxon>
    </lineage>
</organism>
<comment type="catalytic activity">
    <reaction evidence="2">
        <text>oxidized coenzyme F420-(gamma-L-Glu)(n) + a quinol + H(+) = reduced coenzyme F420-(gamma-L-Glu)(n) + a quinone</text>
        <dbReference type="Rhea" id="RHEA:39663"/>
        <dbReference type="Rhea" id="RHEA-COMP:12939"/>
        <dbReference type="Rhea" id="RHEA-COMP:14378"/>
        <dbReference type="ChEBI" id="CHEBI:15378"/>
        <dbReference type="ChEBI" id="CHEBI:24646"/>
        <dbReference type="ChEBI" id="CHEBI:132124"/>
        <dbReference type="ChEBI" id="CHEBI:133980"/>
        <dbReference type="ChEBI" id="CHEBI:139511"/>
    </reaction>
</comment>
<dbReference type="PANTHER" id="PTHR39428:SF3">
    <property type="entry name" value="DEAZAFLAVIN-DEPENDENT NITROREDUCTASE"/>
    <property type="match status" value="1"/>
</dbReference>
<dbReference type="EMBL" id="CP032568">
    <property type="protein sequence ID" value="AYF76153.1"/>
    <property type="molecule type" value="Genomic_DNA"/>
</dbReference>
<evidence type="ECO:0000256" key="2">
    <source>
        <dbReference type="ARBA" id="ARBA00049106"/>
    </source>
</evidence>
<dbReference type="PANTHER" id="PTHR39428">
    <property type="entry name" value="F420H(2)-DEPENDENT QUINONE REDUCTASE RV1261C"/>
    <property type="match status" value="1"/>
</dbReference>
<dbReference type="RefSeq" id="WP_120739381.1">
    <property type="nucleotide sequence ID" value="NZ_CP032568.1"/>
</dbReference>
<dbReference type="InterPro" id="IPR004378">
    <property type="entry name" value="F420H2_quin_Rdtase"/>
</dbReference>
<dbReference type="GO" id="GO:0016491">
    <property type="term" value="F:oxidoreductase activity"/>
    <property type="evidence" value="ECO:0007669"/>
    <property type="project" value="InterPro"/>
</dbReference>
<dbReference type="OrthoDB" id="8225825at2"/>
<gene>
    <name evidence="3" type="ORF">D7D52_22535</name>
</gene>
<dbReference type="Pfam" id="PF04075">
    <property type="entry name" value="F420H2_quin_red"/>
    <property type="match status" value="1"/>
</dbReference>
<accession>A0A386ZFZ8</accession>
<dbReference type="GO" id="GO:0070967">
    <property type="term" value="F:coenzyme F420 binding"/>
    <property type="evidence" value="ECO:0007669"/>
    <property type="project" value="TreeGrafter"/>
</dbReference>
<dbReference type="GO" id="GO:0005886">
    <property type="term" value="C:plasma membrane"/>
    <property type="evidence" value="ECO:0007669"/>
    <property type="project" value="TreeGrafter"/>
</dbReference>
<evidence type="ECO:0000313" key="4">
    <source>
        <dbReference type="Proteomes" id="UP000267164"/>
    </source>
</evidence>
<name>A0A386ZFZ8_9NOCA</name>
<dbReference type="Gene3D" id="2.30.110.10">
    <property type="entry name" value="Electron Transport, Fmn-binding Protein, Chain A"/>
    <property type="match status" value="1"/>
</dbReference>
<reference evidence="3 4" key="1">
    <citation type="submission" date="2018-09" db="EMBL/GenBank/DDBJ databases">
        <title>Nocardia yunnanensis sp. nov., an actinomycete isolated from a soil sample.</title>
        <authorList>
            <person name="Zhang J."/>
        </authorList>
    </citation>
    <scope>NUCLEOTIDE SEQUENCE [LARGE SCALE GENOMIC DNA]</scope>
    <source>
        <strain evidence="3 4">CFHS0054</strain>
    </source>
</reference>
<proteinExistence type="inferred from homology"/>
<dbReference type="KEGG" id="nyu:D7D52_22535"/>
<evidence type="ECO:0000256" key="1">
    <source>
        <dbReference type="ARBA" id="ARBA00008710"/>
    </source>
</evidence>
<protein>
    <submittedName>
        <fullName evidence="3">Nitroreductase family deazaflavin-dependent oxidoreductase</fullName>
    </submittedName>
</protein>